<keyword evidence="1" id="KW-0732">Signal</keyword>
<reference evidence="2 3" key="1">
    <citation type="submission" date="2024-02" db="EMBL/GenBank/DDBJ databases">
        <title>Distribution and functional of Brevundimonas-related endobacteria within Verticillium dahliae.</title>
        <authorList>
            <person name="Zeng H."/>
        </authorList>
    </citation>
    <scope>NUCLEOTIDE SEQUENCE [LARGE SCALE GENOMIC DNA]</scope>
    <source>
        <strain evidence="2 3">TRM 44200</strain>
    </source>
</reference>
<dbReference type="EMBL" id="CP146369">
    <property type="protein sequence ID" value="WWT53272.1"/>
    <property type="molecule type" value="Genomic_DNA"/>
</dbReference>
<evidence type="ECO:0000256" key="1">
    <source>
        <dbReference type="SAM" id="SignalP"/>
    </source>
</evidence>
<evidence type="ECO:0000313" key="3">
    <source>
        <dbReference type="Proteomes" id="UP001363460"/>
    </source>
</evidence>
<feature type="signal peptide" evidence="1">
    <location>
        <begin position="1"/>
        <end position="30"/>
    </location>
</feature>
<protein>
    <submittedName>
        <fullName evidence="2">Uncharacterized protein</fullName>
    </submittedName>
</protein>
<sequence>MSEKQKISAKFATLLAVIAGIPMWSSQAFAADQRSPVDEIEACRSIADPALRLPCLDRASERLLQAHKAGELTIIDGAQVREAQRNLFGFNGVTLPSFLGASAEREEISSIQTTLRRASRDGYGQWTFHLADGSEWKQIDNETPRIRDQSGVEVRIRRAAFGSYLMNVGDARAIRVKRQ</sequence>
<dbReference type="Proteomes" id="UP001363460">
    <property type="component" value="Chromosome"/>
</dbReference>
<evidence type="ECO:0000313" key="2">
    <source>
        <dbReference type="EMBL" id="WWT53272.1"/>
    </source>
</evidence>
<dbReference type="RefSeq" id="WP_338574780.1">
    <property type="nucleotide sequence ID" value="NZ_CP146369.1"/>
</dbReference>
<proteinExistence type="predicted"/>
<accession>A0ABZ2IB50</accession>
<gene>
    <name evidence="2" type="ORF">V8J38_08275</name>
</gene>
<feature type="chain" id="PRO_5046017309" evidence="1">
    <location>
        <begin position="31"/>
        <end position="179"/>
    </location>
</feature>
<keyword evidence="3" id="KW-1185">Reference proteome</keyword>
<name>A0ABZ2IB50_9CAUL</name>
<organism evidence="2 3">
    <name type="scientific">Brevundimonas olei</name>
    <dbReference type="NCBI Taxonomy" id="657642"/>
    <lineage>
        <taxon>Bacteria</taxon>
        <taxon>Pseudomonadati</taxon>
        <taxon>Pseudomonadota</taxon>
        <taxon>Alphaproteobacteria</taxon>
        <taxon>Caulobacterales</taxon>
        <taxon>Caulobacteraceae</taxon>
        <taxon>Brevundimonas</taxon>
    </lineage>
</organism>